<reference evidence="1 2" key="1">
    <citation type="submission" date="2019-09" db="EMBL/GenBank/DDBJ databases">
        <authorList>
            <person name="Khan S.A."/>
            <person name="Jeon C.O."/>
            <person name="Chun B.H."/>
            <person name="Jeong S.E."/>
        </authorList>
    </citation>
    <scope>NUCLEOTIDE SEQUENCE [LARGE SCALE GENOMIC DNA]</scope>
    <source>
        <strain evidence="1 2">KCTC 42508</strain>
    </source>
</reference>
<organism evidence="1 2">
    <name type="scientific">Maribacter flavus</name>
    <dbReference type="NCBI Taxonomy" id="1658664"/>
    <lineage>
        <taxon>Bacteria</taxon>
        <taxon>Pseudomonadati</taxon>
        <taxon>Bacteroidota</taxon>
        <taxon>Flavobacteriia</taxon>
        <taxon>Flavobacteriales</taxon>
        <taxon>Flavobacteriaceae</taxon>
        <taxon>Maribacter</taxon>
    </lineage>
</organism>
<dbReference type="InterPro" id="IPR005361">
    <property type="entry name" value="UPF0158"/>
</dbReference>
<accession>A0A5B2TZY9</accession>
<dbReference type="Pfam" id="PF03682">
    <property type="entry name" value="UPF0158"/>
    <property type="match status" value="1"/>
</dbReference>
<evidence type="ECO:0000313" key="1">
    <source>
        <dbReference type="EMBL" id="KAA2219909.1"/>
    </source>
</evidence>
<dbReference type="EMBL" id="VUOE01000001">
    <property type="protein sequence ID" value="KAA2219909.1"/>
    <property type="molecule type" value="Genomic_DNA"/>
</dbReference>
<gene>
    <name evidence="1" type="ORF">F0361_10075</name>
</gene>
<sequence length="137" mass="16366">MKLSDETIKEIAELLDSGMDCFYNPSLSTIEYHPDIEDPNFEPEFWIDTLDKIDSERDKYVRFEKMCSNERFRVMENFIHSLEDSDLKNQLYSGISKPKPFGNFKNLIARSDYRKDWFDFKDAAYFEFVKNQAELND</sequence>
<dbReference type="RefSeq" id="WP_154918411.1">
    <property type="nucleotide sequence ID" value="NZ_VUOE01000001.1"/>
</dbReference>
<dbReference type="Proteomes" id="UP000323188">
    <property type="component" value="Unassembled WGS sequence"/>
</dbReference>
<comment type="caution">
    <text evidence="1">The sequence shown here is derived from an EMBL/GenBank/DDBJ whole genome shotgun (WGS) entry which is preliminary data.</text>
</comment>
<proteinExistence type="predicted"/>
<dbReference type="AlphaFoldDB" id="A0A5B2TZY9"/>
<name>A0A5B2TZY9_9FLAO</name>
<protein>
    <submittedName>
        <fullName evidence="1">Uncharacterized protein</fullName>
    </submittedName>
</protein>
<evidence type="ECO:0000313" key="2">
    <source>
        <dbReference type="Proteomes" id="UP000323188"/>
    </source>
</evidence>